<name>A0A182EZT1_ONCOC</name>
<evidence type="ECO:0000313" key="4">
    <source>
        <dbReference type="WBParaSite" id="nOo.2.0.1.t13693-RA"/>
    </source>
</evidence>
<reference evidence="2 3" key="2">
    <citation type="submission" date="2018-08" db="EMBL/GenBank/DDBJ databases">
        <authorList>
            <person name="Laetsch R D."/>
            <person name="Stevens L."/>
            <person name="Kumar S."/>
            <person name="Blaxter L. M."/>
        </authorList>
    </citation>
    <scope>NUCLEOTIDE SEQUENCE [LARGE SCALE GENOMIC DNA]</scope>
</reference>
<accession>A0A182EZT1</accession>
<sequence length="65" mass="7496">MRQLPTRMLKQRETSTSTFDSFQNAKSKSNSQEMKRMTIYATAIKPRDGQIYVNGPEERKGLLPC</sequence>
<dbReference type="EMBL" id="UYRW01017666">
    <property type="protein sequence ID" value="VDN04479.1"/>
    <property type="molecule type" value="Genomic_DNA"/>
</dbReference>
<feature type="region of interest" description="Disordered" evidence="1">
    <location>
        <begin position="1"/>
        <end position="34"/>
    </location>
</feature>
<feature type="compositionally biased region" description="Polar residues" evidence="1">
    <location>
        <begin position="14"/>
        <end position="32"/>
    </location>
</feature>
<gene>
    <name evidence="2" type="ORF">NOO_LOCUS13693</name>
</gene>
<proteinExistence type="predicted"/>
<evidence type="ECO:0000256" key="1">
    <source>
        <dbReference type="SAM" id="MobiDB-lite"/>
    </source>
</evidence>
<protein>
    <submittedName>
        <fullName evidence="4">KH_dom_type_1 domain-containing protein</fullName>
    </submittedName>
</protein>
<keyword evidence="3" id="KW-1185">Reference proteome</keyword>
<evidence type="ECO:0000313" key="3">
    <source>
        <dbReference type="Proteomes" id="UP000271087"/>
    </source>
</evidence>
<dbReference type="WBParaSite" id="nOo.2.0.1.t13693-RA">
    <property type="protein sequence ID" value="nOo.2.0.1.t13693-RA"/>
    <property type="gene ID" value="nOo.2.0.1.g13693"/>
</dbReference>
<dbReference type="AlphaFoldDB" id="A0A182EZT1"/>
<organism evidence="4">
    <name type="scientific">Onchocerca ochengi</name>
    <name type="common">Filarial nematode worm</name>
    <dbReference type="NCBI Taxonomy" id="42157"/>
    <lineage>
        <taxon>Eukaryota</taxon>
        <taxon>Metazoa</taxon>
        <taxon>Ecdysozoa</taxon>
        <taxon>Nematoda</taxon>
        <taxon>Chromadorea</taxon>
        <taxon>Rhabditida</taxon>
        <taxon>Spirurina</taxon>
        <taxon>Spiruromorpha</taxon>
        <taxon>Filarioidea</taxon>
        <taxon>Onchocercidae</taxon>
        <taxon>Onchocerca</taxon>
    </lineage>
</organism>
<reference evidence="4" key="1">
    <citation type="submission" date="2016-06" db="UniProtKB">
        <authorList>
            <consortium name="WormBaseParasite"/>
        </authorList>
    </citation>
    <scope>IDENTIFICATION</scope>
</reference>
<evidence type="ECO:0000313" key="2">
    <source>
        <dbReference type="EMBL" id="VDN04479.1"/>
    </source>
</evidence>
<dbReference type="Proteomes" id="UP000271087">
    <property type="component" value="Unassembled WGS sequence"/>
</dbReference>